<dbReference type="PROSITE" id="PS50067">
    <property type="entry name" value="KINESIN_MOTOR_2"/>
    <property type="match status" value="1"/>
</dbReference>
<evidence type="ECO:0000256" key="7">
    <source>
        <dbReference type="ARBA" id="ARBA00023212"/>
    </source>
</evidence>
<comment type="similarity">
    <text evidence="8">Belongs to the TRAFAC class myosin-kinesin ATPase superfamily. Kinesin family. KIN-5/BimC subfamily.</text>
</comment>
<keyword evidence="2" id="KW-0963">Cytoplasm</keyword>
<dbReference type="Gene3D" id="3.40.850.10">
    <property type="entry name" value="Kinesin motor domain"/>
    <property type="match status" value="1"/>
</dbReference>
<comment type="subcellular location">
    <subcellularLocation>
        <location evidence="1">Cytoplasm</location>
        <location evidence="1">Cytoskeleton</location>
    </subcellularLocation>
</comment>
<dbReference type="GO" id="GO:0008017">
    <property type="term" value="F:microtubule binding"/>
    <property type="evidence" value="ECO:0007669"/>
    <property type="project" value="InterPro"/>
</dbReference>
<evidence type="ECO:0000259" key="13">
    <source>
        <dbReference type="PROSITE" id="PS50067"/>
    </source>
</evidence>
<evidence type="ECO:0000256" key="3">
    <source>
        <dbReference type="ARBA" id="ARBA00022701"/>
    </source>
</evidence>
<proteinExistence type="inferred from homology"/>
<dbReference type="PROSITE" id="PS00411">
    <property type="entry name" value="KINESIN_MOTOR_1"/>
    <property type="match status" value="1"/>
</dbReference>
<dbReference type="InterPro" id="IPR036961">
    <property type="entry name" value="Kinesin_motor_dom_sf"/>
</dbReference>
<keyword evidence="5 9" id="KW-0067">ATP-binding</keyword>
<evidence type="ECO:0000313" key="14">
    <source>
        <dbReference type="EMBL" id="EER10504.1"/>
    </source>
</evidence>
<evidence type="ECO:0000256" key="9">
    <source>
        <dbReference type="PROSITE-ProRule" id="PRU00283"/>
    </source>
</evidence>
<dbReference type="SMART" id="SM00129">
    <property type="entry name" value="KISc"/>
    <property type="match status" value="1"/>
</dbReference>
<feature type="coiled-coil region" evidence="11">
    <location>
        <begin position="609"/>
        <end position="671"/>
    </location>
</feature>
<evidence type="ECO:0000256" key="6">
    <source>
        <dbReference type="ARBA" id="ARBA00023175"/>
    </source>
</evidence>
<dbReference type="InterPro" id="IPR027640">
    <property type="entry name" value="Kinesin-like_fam"/>
</dbReference>
<evidence type="ECO:0000313" key="15">
    <source>
        <dbReference type="Proteomes" id="UP000007800"/>
    </source>
</evidence>
<protein>
    <recommendedName>
        <fullName evidence="10">Kinesin-like protein</fullName>
    </recommendedName>
</protein>
<evidence type="ECO:0000256" key="4">
    <source>
        <dbReference type="ARBA" id="ARBA00022741"/>
    </source>
</evidence>
<accession>C5KYC7</accession>
<keyword evidence="6 9" id="KW-0505">Motor protein</keyword>
<dbReference type="PRINTS" id="PR00380">
    <property type="entry name" value="KINESINHEAVY"/>
</dbReference>
<dbReference type="FunFam" id="3.40.850.10:FF:000019">
    <property type="entry name" value="Kinesin-like protein KIN-5D"/>
    <property type="match status" value="1"/>
</dbReference>
<keyword evidence="4 9" id="KW-0547">Nucleotide-binding</keyword>
<dbReference type="PANTHER" id="PTHR47968">
    <property type="entry name" value="CENTROMERE PROTEIN E"/>
    <property type="match status" value="1"/>
</dbReference>
<dbReference type="InParanoid" id="C5KYC7"/>
<sequence>MTMDLSIASIEEELTDPIKSAAAPQEAVNVKVCCRFRPMSRQELQITGGGRSCAQFPSPSCVTINRCVETEGGTFTFDRVFDPDCPQSEVYDYAAKPIIRGVMQGFNGTVFAYGQTASGKTYTMEGPDLYSERDMGVIPRMVDTLFEEAETAPEDIEYTIRISLVEIYNERIRDLMDLSKDHLKIKEDPRKGIFIAGVTERYINNKELIFEILKEGHANRTAAVTNMNEHSSRSHLILMLTATAKNASDESVKEGSLRLVDLAGSEKVSKTGATGNRLVEAGSINRSLSALGNVINALTSPSGNSGDKKHIPYRDSRLTRVLQESLGGNSKTCIILTCSPSQANITETVSTLRFGQRAKAIKNVCHVNQRRSVEELTTMLEKSQGLVVKHRQTLIRCKKIIKHLKERCVQAGIDIGGGGGEGSGSGLEETYEITGIESISMEASPTTTTGSHKGSPEAQNAVPLASMLSTSVPDLAKVEDTKVRELKDQLADQELENRGLREEIEEQAAKFEELRSEIAAAQEAKASLEYQLQEANDAQNQLAVRRVREGDESRREVAVLREKLEVAESLRKQQEETREREQPGSPVKPGSDGERSRTDDKAPSLRLLVQELQTTKMLQAQRIDRLEQLLEQAGSNGGEGGAVDGLLSRQTEELERRIAELEGQLSQQILRHKEEEWMMKHKMIQLDKNLSQLTDLHQAKIAHNADLQKELYEKERATKRKDTRINQLQESLSESKSRYDKLLVQCHNMTNAMDVSHQD</sequence>
<gene>
    <name evidence="14" type="ORF">Pmar_PMAR005839</name>
</gene>
<dbReference type="GO" id="GO:0003777">
    <property type="term" value="F:microtubule motor activity"/>
    <property type="evidence" value="ECO:0007669"/>
    <property type="project" value="InterPro"/>
</dbReference>
<feature type="compositionally biased region" description="Basic and acidic residues" evidence="12">
    <location>
        <begin position="591"/>
        <end position="603"/>
    </location>
</feature>
<feature type="binding site" evidence="9">
    <location>
        <begin position="114"/>
        <end position="121"/>
    </location>
    <ligand>
        <name>ATP</name>
        <dbReference type="ChEBI" id="CHEBI:30616"/>
    </ligand>
</feature>
<keyword evidence="3 10" id="KW-0493">Microtubule</keyword>
<evidence type="ECO:0000256" key="5">
    <source>
        <dbReference type="ARBA" id="ARBA00022840"/>
    </source>
</evidence>
<dbReference type="AlphaFoldDB" id="C5KYC7"/>
<feature type="compositionally biased region" description="Basic and acidic residues" evidence="12">
    <location>
        <begin position="570"/>
        <end position="582"/>
    </location>
</feature>
<evidence type="ECO:0000256" key="2">
    <source>
        <dbReference type="ARBA" id="ARBA00022490"/>
    </source>
</evidence>
<evidence type="ECO:0000256" key="12">
    <source>
        <dbReference type="SAM" id="MobiDB-lite"/>
    </source>
</evidence>
<dbReference type="PANTHER" id="PTHR47968:SF17">
    <property type="entry name" value="KINESIN-LIKE PROTEIN"/>
    <property type="match status" value="1"/>
</dbReference>
<dbReference type="EMBL" id="GG677382">
    <property type="protein sequence ID" value="EER10504.1"/>
    <property type="molecule type" value="Genomic_DNA"/>
</dbReference>
<feature type="region of interest" description="Disordered" evidence="12">
    <location>
        <begin position="570"/>
        <end position="604"/>
    </location>
</feature>
<dbReference type="GO" id="GO:0005874">
    <property type="term" value="C:microtubule"/>
    <property type="evidence" value="ECO:0007669"/>
    <property type="project" value="UniProtKB-KW"/>
</dbReference>
<feature type="domain" description="Kinesin motor" evidence="13">
    <location>
        <begin position="29"/>
        <end position="361"/>
    </location>
</feature>
<dbReference type="GO" id="GO:0005524">
    <property type="term" value="F:ATP binding"/>
    <property type="evidence" value="ECO:0007669"/>
    <property type="project" value="UniProtKB-UniRule"/>
</dbReference>
<evidence type="ECO:0000256" key="8">
    <source>
        <dbReference type="ARBA" id="ARBA00034704"/>
    </source>
</evidence>
<keyword evidence="7" id="KW-0206">Cytoskeleton</keyword>
<name>C5KYC7_PERM5</name>
<dbReference type="InterPro" id="IPR027417">
    <property type="entry name" value="P-loop_NTPase"/>
</dbReference>
<dbReference type="SUPFAM" id="SSF52540">
    <property type="entry name" value="P-loop containing nucleoside triphosphate hydrolases"/>
    <property type="match status" value="1"/>
</dbReference>
<organism evidence="15">
    <name type="scientific">Perkinsus marinus (strain ATCC 50983 / TXsc)</name>
    <dbReference type="NCBI Taxonomy" id="423536"/>
    <lineage>
        <taxon>Eukaryota</taxon>
        <taxon>Sar</taxon>
        <taxon>Alveolata</taxon>
        <taxon>Perkinsozoa</taxon>
        <taxon>Perkinsea</taxon>
        <taxon>Perkinsida</taxon>
        <taxon>Perkinsidae</taxon>
        <taxon>Perkinsus</taxon>
    </lineage>
</organism>
<dbReference type="OrthoDB" id="3176171at2759"/>
<dbReference type="GO" id="GO:0007010">
    <property type="term" value="P:cytoskeleton organization"/>
    <property type="evidence" value="ECO:0007669"/>
    <property type="project" value="UniProtKB-ARBA"/>
</dbReference>
<dbReference type="GO" id="GO:0007018">
    <property type="term" value="P:microtubule-based movement"/>
    <property type="evidence" value="ECO:0007669"/>
    <property type="project" value="InterPro"/>
</dbReference>
<dbReference type="RefSeq" id="XP_002778709.1">
    <property type="nucleotide sequence ID" value="XM_002778663.1"/>
</dbReference>
<dbReference type="GeneID" id="9038463"/>
<reference evidence="14 15" key="1">
    <citation type="submission" date="2008-07" db="EMBL/GenBank/DDBJ databases">
        <authorList>
            <person name="El-Sayed N."/>
            <person name="Caler E."/>
            <person name="Inman J."/>
            <person name="Amedeo P."/>
            <person name="Hass B."/>
            <person name="Wortman J."/>
        </authorList>
    </citation>
    <scope>NUCLEOTIDE SEQUENCE [LARGE SCALE GENOMIC DNA]</scope>
    <source>
        <strain evidence="15">ATCC 50983 / TXsc</strain>
    </source>
</reference>
<dbReference type="OMA" id="ETRHERC"/>
<evidence type="ECO:0000256" key="11">
    <source>
        <dbReference type="SAM" id="Coils"/>
    </source>
</evidence>
<dbReference type="CDD" id="cd01369">
    <property type="entry name" value="KISc_KHC_KIF5"/>
    <property type="match status" value="1"/>
</dbReference>
<keyword evidence="11" id="KW-0175">Coiled coil</keyword>
<dbReference type="Proteomes" id="UP000007800">
    <property type="component" value="Unassembled WGS sequence"/>
</dbReference>
<evidence type="ECO:0000256" key="10">
    <source>
        <dbReference type="RuleBase" id="RU000394"/>
    </source>
</evidence>
<dbReference type="InterPro" id="IPR019821">
    <property type="entry name" value="Kinesin_motor_CS"/>
</dbReference>
<dbReference type="Pfam" id="PF00225">
    <property type="entry name" value="Kinesin"/>
    <property type="match status" value="1"/>
</dbReference>
<keyword evidence="15" id="KW-1185">Reference proteome</keyword>
<dbReference type="InterPro" id="IPR001752">
    <property type="entry name" value="Kinesin_motor_dom"/>
</dbReference>
<evidence type="ECO:0000256" key="1">
    <source>
        <dbReference type="ARBA" id="ARBA00004245"/>
    </source>
</evidence>